<keyword evidence="1" id="KW-1133">Transmembrane helix</keyword>
<protein>
    <submittedName>
        <fullName evidence="2">Uncharacterized protein</fullName>
    </submittedName>
</protein>
<name>A0ABZ0HLB2_9HYPH</name>
<keyword evidence="3" id="KW-1185">Reference proteome</keyword>
<dbReference type="RefSeq" id="WP_407337510.1">
    <property type="nucleotide sequence ID" value="NZ_CP136862.1"/>
</dbReference>
<gene>
    <name evidence="2" type="ORF">RZS28_09395</name>
</gene>
<keyword evidence="1" id="KW-0812">Transmembrane</keyword>
<proteinExistence type="predicted"/>
<feature type="transmembrane region" description="Helical" evidence="1">
    <location>
        <begin position="38"/>
        <end position="57"/>
    </location>
</feature>
<accession>A0ABZ0HLB2</accession>
<sequence length="58" mass="6190">MTPDLMESAIAISLWAVLVGAWVGALDRPVRLLETARWAASFGFLSAALFVVNGLVLC</sequence>
<evidence type="ECO:0000313" key="3">
    <source>
        <dbReference type="Proteomes" id="UP001626536"/>
    </source>
</evidence>
<reference evidence="2 3" key="1">
    <citation type="submission" date="2023-10" db="EMBL/GenBank/DDBJ databases">
        <title>Novel methanotroph of the genus Methylocapsa from a subarctic wetland.</title>
        <authorList>
            <person name="Belova S.E."/>
            <person name="Oshkin I.Y."/>
            <person name="Miroshnikov K."/>
            <person name="Dedysh S.N."/>
        </authorList>
    </citation>
    <scope>NUCLEOTIDE SEQUENCE [LARGE SCALE GENOMIC DNA]</scope>
    <source>
        <strain evidence="2 3">RX1</strain>
    </source>
</reference>
<evidence type="ECO:0000256" key="1">
    <source>
        <dbReference type="SAM" id="Phobius"/>
    </source>
</evidence>
<feature type="transmembrane region" description="Helical" evidence="1">
    <location>
        <begin position="6"/>
        <end position="26"/>
    </location>
</feature>
<dbReference type="Proteomes" id="UP001626536">
    <property type="component" value="Chromosome"/>
</dbReference>
<organism evidence="2 3">
    <name type="scientific">Methylocapsa polymorpha</name>
    <dbReference type="NCBI Taxonomy" id="3080828"/>
    <lineage>
        <taxon>Bacteria</taxon>
        <taxon>Pseudomonadati</taxon>
        <taxon>Pseudomonadota</taxon>
        <taxon>Alphaproteobacteria</taxon>
        <taxon>Hyphomicrobiales</taxon>
        <taxon>Beijerinckiaceae</taxon>
        <taxon>Methylocapsa</taxon>
    </lineage>
</organism>
<keyword evidence="1" id="KW-0472">Membrane</keyword>
<evidence type="ECO:0000313" key="2">
    <source>
        <dbReference type="EMBL" id="WOJ88072.1"/>
    </source>
</evidence>
<dbReference type="EMBL" id="CP136862">
    <property type="protein sequence ID" value="WOJ88072.1"/>
    <property type="molecule type" value="Genomic_DNA"/>
</dbReference>